<dbReference type="AlphaFoldDB" id="A0A518HKP3"/>
<sequence>MIALPNDQPERHFLTVEEIRTQAADYPTVRMVTGEQFHVDQNGLLMFGNPYRIREKPSPELVAICLRWLERAEKIKTPGLNSYGLKHAVERWAGEYVSNGAFILAAHELGFRMIPDDRTWRATLNVDVGISRRWYHKQPESLYYSDGVGA</sequence>
<keyword evidence="2" id="KW-1185">Reference proteome</keyword>
<dbReference type="EMBL" id="CP037423">
    <property type="protein sequence ID" value="QDV41414.1"/>
    <property type="molecule type" value="Genomic_DNA"/>
</dbReference>
<reference evidence="1 2" key="1">
    <citation type="submission" date="2019-03" db="EMBL/GenBank/DDBJ databases">
        <title>Deep-cultivation of Planctomycetes and their phenomic and genomic characterization uncovers novel biology.</title>
        <authorList>
            <person name="Wiegand S."/>
            <person name="Jogler M."/>
            <person name="Boedeker C."/>
            <person name="Pinto D."/>
            <person name="Vollmers J."/>
            <person name="Rivas-Marin E."/>
            <person name="Kohn T."/>
            <person name="Peeters S.H."/>
            <person name="Heuer A."/>
            <person name="Rast P."/>
            <person name="Oberbeckmann S."/>
            <person name="Bunk B."/>
            <person name="Jeske O."/>
            <person name="Meyerdierks A."/>
            <person name="Storesund J.E."/>
            <person name="Kallscheuer N."/>
            <person name="Luecker S."/>
            <person name="Lage O.M."/>
            <person name="Pohl T."/>
            <person name="Merkel B.J."/>
            <person name="Hornburger P."/>
            <person name="Mueller R.-W."/>
            <person name="Bruemmer F."/>
            <person name="Labrenz M."/>
            <person name="Spormann A.M."/>
            <person name="Op den Camp H."/>
            <person name="Overmann J."/>
            <person name="Amann R."/>
            <person name="Jetten M.S.M."/>
            <person name="Mascher T."/>
            <person name="Medema M.H."/>
            <person name="Devos D.P."/>
            <person name="Kaster A.-K."/>
            <person name="Ovreas L."/>
            <person name="Rohde M."/>
            <person name="Galperin M.Y."/>
            <person name="Jogler C."/>
        </authorList>
    </citation>
    <scope>NUCLEOTIDE SEQUENCE [LARGE SCALE GENOMIC DNA]</scope>
    <source>
        <strain evidence="1 2">Enr13</strain>
    </source>
</reference>
<dbReference type="RefSeq" id="WP_145385144.1">
    <property type="nucleotide sequence ID" value="NZ_CP037423.1"/>
</dbReference>
<name>A0A518HKP3_9BACT</name>
<dbReference type="OrthoDB" id="4558583at2"/>
<dbReference type="Proteomes" id="UP000319004">
    <property type="component" value="Chromosome"/>
</dbReference>
<dbReference type="KEGG" id="snep:Enr13x_12530"/>
<accession>A0A518HKP3</accession>
<evidence type="ECO:0000313" key="2">
    <source>
        <dbReference type="Proteomes" id="UP000319004"/>
    </source>
</evidence>
<gene>
    <name evidence="1" type="ORF">Enr13x_12530</name>
</gene>
<evidence type="ECO:0000313" key="1">
    <source>
        <dbReference type="EMBL" id="QDV41414.1"/>
    </source>
</evidence>
<organism evidence="1 2">
    <name type="scientific">Stieleria neptunia</name>
    <dbReference type="NCBI Taxonomy" id="2527979"/>
    <lineage>
        <taxon>Bacteria</taxon>
        <taxon>Pseudomonadati</taxon>
        <taxon>Planctomycetota</taxon>
        <taxon>Planctomycetia</taxon>
        <taxon>Pirellulales</taxon>
        <taxon>Pirellulaceae</taxon>
        <taxon>Stieleria</taxon>
    </lineage>
</organism>
<proteinExistence type="predicted"/>
<protein>
    <submittedName>
        <fullName evidence="1">Uncharacterized protein</fullName>
    </submittedName>
</protein>